<feature type="compositionally biased region" description="Basic and acidic residues" evidence="2">
    <location>
        <begin position="321"/>
        <end position="336"/>
    </location>
</feature>
<organism evidence="3 4">
    <name type="scientific">Ascobolus immersus RN42</name>
    <dbReference type="NCBI Taxonomy" id="1160509"/>
    <lineage>
        <taxon>Eukaryota</taxon>
        <taxon>Fungi</taxon>
        <taxon>Dikarya</taxon>
        <taxon>Ascomycota</taxon>
        <taxon>Pezizomycotina</taxon>
        <taxon>Pezizomycetes</taxon>
        <taxon>Pezizales</taxon>
        <taxon>Ascobolaceae</taxon>
        <taxon>Ascobolus</taxon>
    </lineage>
</organism>
<sequence length="352" mass="39410">MQGFNMGRYVPPDQEGLTTGNKIHRKPPPGVKGGQLTVRFEMPFNIWCTHCDTHIGQGVRFNAEKKKVGNYYSSPIFAFRMKHTACGKTIEIRTNPQNTDYVVTEGGKRQAVGEKEVGEITLRDPNAIDKLEDPFAALEKQAIAKTSLLETTPRIIELQKLNDRQWSDPYEHSRKMRKIFREERNRLIQKDATAESIRDRASLHIPLLDETPEDRQIAENVEFGEDSEVGMELAHKRSIFAPPPSSASRLDNASRSAGKGSVKKKKETVEEKKDRLAESLRLNTRARIDPFLEGGKRENTVSTLLAGAGIRKKGSAIETVSKVEDTAKEPPSEVKKPASGLLVDYGSEEEDD</sequence>
<dbReference type="EMBL" id="ML119660">
    <property type="protein sequence ID" value="RPA84119.1"/>
    <property type="molecule type" value="Genomic_DNA"/>
</dbReference>
<reference evidence="3 4" key="1">
    <citation type="journal article" date="2018" name="Nat. Ecol. Evol.">
        <title>Pezizomycetes genomes reveal the molecular basis of ectomycorrhizal truffle lifestyle.</title>
        <authorList>
            <person name="Murat C."/>
            <person name="Payen T."/>
            <person name="Noel B."/>
            <person name="Kuo A."/>
            <person name="Morin E."/>
            <person name="Chen J."/>
            <person name="Kohler A."/>
            <person name="Krizsan K."/>
            <person name="Balestrini R."/>
            <person name="Da Silva C."/>
            <person name="Montanini B."/>
            <person name="Hainaut M."/>
            <person name="Levati E."/>
            <person name="Barry K.W."/>
            <person name="Belfiori B."/>
            <person name="Cichocki N."/>
            <person name="Clum A."/>
            <person name="Dockter R.B."/>
            <person name="Fauchery L."/>
            <person name="Guy J."/>
            <person name="Iotti M."/>
            <person name="Le Tacon F."/>
            <person name="Lindquist E.A."/>
            <person name="Lipzen A."/>
            <person name="Malagnac F."/>
            <person name="Mello A."/>
            <person name="Molinier V."/>
            <person name="Miyauchi S."/>
            <person name="Poulain J."/>
            <person name="Riccioni C."/>
            <person name="Rubini A."/>
            <person name="Sitrit Y."/>
            <person name="Splivallo R."/>
            <person name="Traeger S."/>
            <person name="Wang M."/>
            <person name="Zifcakova L."/>
            <person name="Wipf D."/>
            <person name="Zambonelli A."/>
            <person name="Paolocci F."/>
            <person name="Nowrousian M."/>
            <person name="Ottonello S."/>
            <person name="Baldrian P."/>
            <person name="Spatafora J.W."/>
            <person name="Henrissat B."/>
            <person name="Nagy L.G."/>
            <person name="Aury J.M."/>
            <person name="Wincker P."/>
            <person name="Grigoriev I.V."/>
            <person name="Bonfante P."/>
            <person name="Martin F.M."/>
        </authorList>
    </citation>
    <scope>NUCLEOTIDE SEQUENCE [LARGE SCALE GENOMIC DNA]</scope>
    <source>
        <strain evidence="3 4">RN42</strain>
    </source>
</reference>
<dbReference type="PANTHER" id="PTHR12111:SF2">
    <property type="entry name" value="SPLICING FACTOR YJU2B-RELATED"/>
    <property type="match status" value="1"/>
</dbReference>
<name>A0A3N4IEB2_ASCIM</name>
<dbReference type="STRING" id="1160509.A0A3N4IEB2"/>
<evidence type="ECO:0000256" key="2">
    <source>
        <dbReference type="SAM" id="MobiDB-lite"/>
    </source>
</evidence>
<dbReference type="Proteomes" id="UP000275078">
    <property type="component" value="Unassembled WGS sequence"/>
</dbReference>
<dbReference type="GO" id="GO:0071014">
    <property type="term" value="C:post-mRNA release spliceosomal complex"/>
    <property type="evidence" value="ECO:0007669"/>
    <property type="project" value="TreeGrafter"/>
</dbReference>
<feature type="region of interest" description="Disordered" evidence="2">
    <location>
        <begin position="239"/>
        <end position="274"/>
    </location>
</feature>
<evidence type="ECO:0000256" key="1">
    <source>
        <dbReference type="ARBA" id="ARBA00005595"/>
    </source>
</evidence>
<feature type="region of interest" description="Disordered" evidence="2">
    <location>
        <begin position="1"/>
        <end position="31"/>
    </location>
</feature>
<dbReference type="GO" id="GO:0005684">
    <property type="term" value="C:U2-type spliceosomal complex"/>
    <property type="evidence" value="ECO:0007669"/>
    <property type="project" value="TreeGrafter"/>
</dbReference>
<feature type="region of interest" description="Disordered" evidence="2">
    <location>
        <begin position="321"/>
        <end position="352"/>
    </location>
</feature>
<feature type="compositionally biased region" description="Polar residues" evidence="2">
    <location>
        <begin position="246"/>
        <end position="255"/>
    </location>
</feature>
<dbReference type="AlphaFoldDB" id="A0A3N4IEB2"/>
<dbReference type="GO" id="GO:0000398">
    <property type="term" value="P:mRNA splicing, via spliceosome"/>
    <property type="evidence" value="ECO:0007669"/>
    <property type="project" value="InterPro"/>
</dbReference>
<keyword evidence="4" id="KW-1185">Reference proteome</keyword>
<dbReference type="InterPro" id="IPR007590">
    <property type="entry name" value="Saf4/Yju2"/>
</dbReference>
<evidence type="ECO:0000313" key="3">
    <source>
        <dbReference type="EMBL" id="RPA84119.1"/>
    </source>
</evidence>
<comment type="similarity">
    <text evidence="1">Belongs to the CWC16 family.</text>
</comment>
<dbReference type="PANTHER" id="PTHR12111">
    <property type="entry name" value="SPLICING FACTOR YJU2"/>
    <property type="match status" value="1"/>
</dbReference>
<evidence type="ECO:0000313" key="4">
    <source>
        <dbReference type="Proteomes" id="UP000275078"/>
    </source>
</evidence>
<dbReference type="OrthoDB" id="360327at2759"/>
<protein>
    <submittedName>
        <fullName evidence="3">DUF572 domain protein</fullName>
    </submittedName>
</protein>
<dbReference type="Pfam" id="PF04502">
    <property type="entry name" value="Saf4_Yju2"/>
    <property type="match status" value="1"/>
</dbReference>
<gene>
    <name evidence="3" type="ORF">BJ508DRAFT_359833</name>
</gene>
<accession>A0A3N4IEB2</accession>
<proteinExistence type="inferred from homology"/>